<evidence type="ECO:0000256" key="5">
    <source>
        <dbReference type="PROSITE-ProRule" id="PRU00277"/>
    </source>
</evidence>
<dbReference type="PANTHER" id="PTHR10516">
    <property type="entry name" value="PEPTIDYL-PROLYL CIS-TRANS ISOMERASE"/>
    <property type="match status" value="1"/>
</dbReference>
<dbReference type="GO" id="GO:0005737">
    <property type="term" value="C:cytoplasm"/>
    <property type="evidence" value="ECO:0007669"/>
    <property type="project" value="TreeGrafter"/>
</dbReference>
<dbReference type="SUPFAM" id="SSF54534">
    <property type="entry name" value="FKBP-like"/>
    <property type="match status" value="1"/>
</dbReference>
<evidence type="ECO:0000256" key="1">
    <source>
        <dbReference type="ARBA" id="ARBA00000971"/>
    </source>
</evidence>
<comment type="catalytic activity">
    <reaction evidence="1 5">
        <text>[protein]-peptidylproline (omega=180) = [protein]-peptidylproline (omega=0)</text>
        <dbReference type="Rhea" id="RHEA:16237"/>
        <dbReference type="Rhea" id="RHEA-COMP:10747"/>
        <dbReference type="Rhea" id="RHEA-COMP:10748"/>
        <dbReference type="ChEBI" id="CHEBI:83833"/>
        <dbReference type="ChEBI" id="CHEBI:83834"/>
        <dbReference type="EC" id="5.2.1.8"/>
    </reaction>
</comment>
<dbReference type="Gene3D" id="3.10.50.40">
    <property type="match status" value="1"/>
</dbReference>
<dbReference type="OrthoDB" id="1902587at2759"/>
<evidence type="ECO:0000256" key="4">
    <source>
        <dbReference type="ARBA" id="ARBA00023235"/>
    </source>
</evidence>
<dbReference type="GO" id="GO:0003755">
    <property type="term" value="F:peptidyl-prolyl cis-trans isomerase activity"/>
    <property type="evidence" value="ECO:0007669"/>
    <property type="project" value="UniProtKB-KW"/>
</dbReference>
<dbReference type="STRING" id="35608.A0A2U1P5I4"/>
<dbReference type="PANTHER" id="PTHR10516:SF443">
    <property type="entry name" value="FK506-BINDING PROTEIN 59-RELATED"/>
    <property type="match status" value="1"/>
</dbReference>
<organism evidence="7 8">
    <name type="scientific">Artemisia annua</name>
    <name type="common">Sweet wormwood</name>
    <dbReference type="NCBI Taxonomy" id="35608"/>
    <lineage>
        <taxon>Eukaryota</taxon>
        <taxon>Viridiplantae</taxon>
        <taxon>Streptophyta</taxon>
        <taxon>Embryophyta</taxon>
        <taxon>Tracheophyta</taxon>
        <taxon>Spermatophyta</taxon>
        <taxon>Magnoliopsida</taxon>
        <taxon>eudicotyledons</taxon>
        <taxon>Gunneridae</taxon>
        <taxon>Pentapetalae</taxon>
        <taxon>asterids</taxon>
        <taxon>campanulids</taxon>
        <taxon>Asterales</taxon>
        <taxon>Asteraceae</taxon>
        <taxon>Asteroideae</taxon>
        <taxon>Anthemideae</taxon>
        <taxon>Artemisiinae</taxon>
        <taxon>Artemisia</taxon>
    </lineage>
</organism>
<accession>A0A2U1P5I4</accession>
<evidence type="ECO:0000313" key="8">
    <source>
        <dbReference type="Proteomes" id="UP000245207"/>
    </source>
</evidence>
<reference evidence="7 8" key="1">
    <citation type="journal article" date="2018" name="Mol. Plant">
        <title>The genome of Artemisia annua provides insight into the evolution of Asteraceae family and artemisinin biosynthesis.</title>
        <authorList>
            <person name="Shen Q."/>
            <person name="Zhang L."/>
            <person name="Liao Z."/>
            <person name="Wang S."/>
            <person name="Yan T."/>
            <person name="Shi P."/>
            <person name="Liu M."/>
            <person name="Fu X."/>
            <person name="Pan Q."/>
            <person name="Wang Y."/>
            <person name="Lv Z."/>
            <person name="Lu X."/>
            <person name="Zhang F."/>
            <person name="Jiang W."/>
            <person name="Ma Y."/>
            <person name="Chen M."/>
            <person name="Hao X."/>
            <person name="Li L."/>
            <person name="Tang Y."/>
            <person name="Lv G."/>
            <person name="Zhou Y."/>
            <person name="Sun X."/>
            <person name="Brodelius P.E."/>
            <person name="Rose J.K.C."/>
            <person name="Tang K."/>
        </authorList>
    </citation>
    <scope>NUCLEOTIDE SEQUENCE [LARGE SCALE GENOMIC DNA]</scope>
    <source>
        <strain evidence="8">cv. Huhao1</strain>
        <tissue evidence="7">Leaf</tissue>
    </source>
</reference>
<dbReference type="Proteomes" id="UP000245207">
    <property type="component" value="Unassembled WGS sequence"/>
</dbReference>
<dbReference type="AlphaFoldDB" id="A0A2U1P5I4"/>
<dbReference type="Pfam" id="PF00254">
    <property type="entry name" value="FKBP_C"/>
    <property type="match status" value="1"/>
</dbReference>
<proteinExistence type="predicted"/>
<dbReference type="InterPro" id="IPR001179">
    <property type="entry name" value="PPIase_FKBP_dom"/>
</dbReference>
<sequence length="424" mass="47396">MNISYVNVSSWFSPFLDPDCFLKYALLHSVKFLEEVAGVRVFGQACFGSFRYAVGSNIDWKCVMRRIDDDNIVNGSYLKSPFAPTSRACIFCTTSFSMGTGPSYENIIFAKMVTVILKDLKLKSLSVISRSTSVKRNNLLGPALVIAVIREIFAMMNKHVIPLNFGDPSRKHEIHCKHAGSHVLEQFQQPRCPKCHIADLLFFIESHLLEVTFIIVKLIGKLQDGTVLVNKGDNEAPFEFKIDEEQVIYGLDRGVRTMKKGEVAILTIHLKYAFGSTEAHQESATIPASSTMYYDVELVSFEKVLEEVAGVRVFGQACFGSFRYAVGSNIDWKCVMRRTDDDNIVNGSYLKSPFAPTSRACIFRTTSFSMGTGPSYENIIFAKMVTVILKDLKLKSLSIISRSTMIVTKIKRKATNSKVGLLSV</sequence>
<evidence type="ECO:0000259" key="6">
    <source>
        <dbReference type="PROSITE" id="PS50059"/>
    </source>
</evidence>
<keyword evidence="8" id="KW-1185">Reference proteome</keyword>
<comment type="caution">
    <text evidence="7">The sequence shown here is derived from an EMBL/GenBank/DDBJ whole genome shotgun (WGS) entry which is preliminary data.</text>
</comment>
<dbReference type="InterPro" id="IPR050689">
    <property type="entry name" value="FKBP-type_PPIase"/>
</dbReference>
<evidence type="ECO:0000313" key="7">
    <source>
        <dbReference type="EMBL" id="PWA81025.1"/>
    </source>
</evidence>
<dbReference type="EMBL" id="PKPP01001642">
    <property type="protein sequence ID" value="PWA81025.1"/>
    <property type="molecule type" value="Genomic_DNA"/>
</dbReference>
<evidence type="ECO:0000256" key="3">
    <source>
        <dbReference type="ARBA" id="ARBA00023110"/>
    </source>
</evidence>
<evidence type="ECO:0000256" key="2">
    <source>
        <dbReference type="ARBA" id="ARBA00013194"/>
    </source>
</evidence>
<name>A0A2U1P5I4_ARTAN</name>
<protein>
    <recommendedName>
        <fullName evidence="2 5">peptidylprolyl isomerase</fullName>
        <ecNumber evidence="2 5">5.2.1.8</ecNumber>
    </recommendedName>
</protein>
<feature type="domain" description="PPIase FKBP-type" evidence="6">
    <location>
        <begin position="211"/>
        <end position="302"/>
    </location>
</feature>
<keyword evidence="4 5" id="KW-0413">Isomerase</keyword>
<dbReference type="EC" id="5.2.1.8" evidence="2 5"/>
<gene>
    <name evidence="7" type="ORF">CTI12_AA191530</name>
</gene>
<dbReference type="InterPro" id="IPR046357">
    <property type="entry name" value="PPIase_dom_sf"/>
</dbReference>
<dbReference type="PROSITE" id="PS50059">
    <property type="entry name" value="FKBP_PPIASE"/>
    <property type="match status" value="1"/>
</dbReference>
<keyword evidence="3 5" id="KW-0697">Rotamase</keyword>